<reference evidence="2" key="2">
    <citation type="submission" date="2020-07" db="EMBL/GenBank/DDBJ databases">
        <authorList>
            <person name="Vera ALvarez R."/>
            <person name="Arias-Moreno D.M."/>
            <person name="Jimenez-Jacinto V."/>
            <person name="Jimenez-Bremont J.F."/>
            <person name="Swaminathan K."/>
            <person name="Moose S.P."/>
            <person name="Guerrero-Gonzalez M.L."/>
            <person name="Marino-Ramirez L."/>
            <person name="Landsman D."/>
            <person name="Rodriguez-Kessler M."/>
            <person name="Delgado-Sanchez P."/>
        </authorList>
    </citation>
    <scope>NUCLEOTIDE SEQUENCE</scope>
    <source>
        <tissue evidence="2">Cladode</tissue>
    </source>
</reference>
<dbReference type="AlphaFoldDB" id="A0A7C9DHP6"/>
<evidence type="ECO:0000259" key="1">
    <source>
        <dbReference type="Pfam" id="PF25286"/>
    </source>
</evidence>
<dbReference type="InterPro" id="IPR057198">
    <property type="entry name" value="DUF7876"/>
</dbReference>
<proteinExistence type="predicted"/>
<accession>A0A7C9DHP6</accession>
<evidence type="ECO:0000313" key="2">
    <source>
        <dbReference type="EMBL" id="MBA4641987.1"/>
    </source>
</evidence>
<dbReference type="PANTHER" id="PTHR37197">
    <property type="entry name" value="F19K23.17 PROTEIN"/>
    <property type="match status" value="1"/>
</dbReference>
<sequence length="277" mass="30686">MLTVHAGGAISKCLNSLNVHSLHEFSLLKITNIAPLGSSLSLPNQPSVSCREGQRKSFLSRQGHGQLKIHSLSHDSVTKRWLCQSQDPVPSDDEYSSSTNIAISLFKRYRNALDRGGSDNLKDFIREGVNAYALGCTAEDLRKELMNIKESGVVIEAMENFGGSTSLKSRISSEEVRECILWLSIIFITILCTPQPTIVRWSAAPPVTEEVLLQWKGFCAIIANAYFMRGMAWLPVKTLQLEQMAVVGHAEEPSVVASRMRLVFSTLEVVSPQWPRA</sequence>
<feature type="domain" description="DUF7876" evidence="1">
    <location>
        <begin position="89"/>
        <end position="275"/>
    </location>
</feature>
<name>A0A7C9DHP6_OPUST</name>
<organism evidence="2">
    <name type="scientific">Opuntia streptacantha</name>
    <name type="common">Prickly pear cactus</name>
    <name type="synonym">Opuntia cardona</name>
    <dbReference type="NCBI Taxonomy" id="393608"/>
    <lineage>
        <taxon>Eukaryota</taxon>
        <taxon>Viridiplantae</taxon>
        <taxon>Streptophyta</taxon>
        <taxon>Embryophyta</taxon>
        <taxon>Tracheophyta</taxon>
        <taxon>Spermatophyta</taxon>
        <taxon>Magnoliopsida</taxon>
        <taxon>eudicotyledons</taxon>
        <taxon>Gunneridae</taxon>
        <taxon>Pentapetalae</taxon>
        <taxon>Caryophyllales</taxon>
        <taxon>Cactineae</taxon>
        <taxon>Cactaceae</taxon>
        <taxon>Opuntioideae</taxon>
        <taxon>Opuntia</taxon>
    </lineage>
</organism>
<dbReference type="PANTHER" id="PTHR37197:SF2">
    <property type="entry name" value="F19K23.17 PROTEIN"/>
    <property type="match status" value="1"/>
</dbReference>
<dbReference type="Pfam" id="PF25286">
    <property type="entry name" value="DUF7876"/>
    <property type="match status" value="1"/>
</dbReference>
<reference evidence="2" key="1">
    <citation type="journal article" date="2013" name="J. Plant Res.">
        <title>Effect of fungi and light on seed germination of three Opuntia species from semiarid lands of central Mexico.</title>
        <authorList>
            <person name="Delgado-Sanchez P."/>
            <person name="Jimenez-Bremont J.F."/>
            <person name="Guerrero-Gonzalez Mde L."/>
            <person name="Flores J."/>
        </authorList>
    </citation>
    <scope>NUCLEOTIDE SEQUENCE</scope>
    <source>
        <tissue evidence="2">Cladode</tissue>
    </source>
</reference>
<dbReference type="EMBL" id="GISG01126566">
    <property type="protein sequence ID" value="MBA4641987.1"/>
    <property type="molecule type" value="Transcribed_RNA"/>
</dbReference>
<protein>
    <recommendedName>
        <fullName evidence="1">DUF7876 domain-containing protein</fullName>
    </recommendedName>
</protein>